<evidence type="ECO:0000256" key="1">
    <source>
        <dbReference type="SAM" id="SignalP"/>
    </source>
</evidence>
<evidence type="ECO:0000313" key="4">
    <source>
        <dbReference type="Proteomes" id="UP000244892"/>
    </source>
</evidence>
<dbReference type="AlphaFoldDB" id="A0A2U8FW03"/>
<feature type="domain" description="Chalcone isomerase" evidence="2">
    <location>
        <begin position="27"/>
        <end position="193"/>
    </location>
</feature>
<dbReference type="GO" id="GO:0016872">
    <property type="term" value="F:intramolecular lyase activity"/>
    <property type="evidence" value="ECO:0007669"/>
    <property type="project" value="InterPro"/>
</dbReference>
<proteinExistence type="predicted"/>
<organism evidence="3 4">
    <name type="scientific">Aquabacterium olei</name>
    <dbReference type="NCBI Taxonomy" id="1296669"/>
    <lineage>
        <taxon>Bacteria</taxon>
        <taxon>Pseudomonadati</taxon>
        <taxon>Pseudomonadota</taxon>
        <taxon>Betaproteobacteria</taxon>
        <taxon>Burkholderiales</taxon>
        <taxon>Aquabacterium</taxon>
    </lineage>
</organism>
<dbReference type="InterPro" id="IPR016088">
    <property type="entry name" value="Chalcone_isomerase_3-sand"/>
</dbReference>
<gene>
    <name evidence="3" type="ORF">DEH84_10375</name>
</gene>
<dbReference type="PANTHER" id="PTHR47698">
    <property type="entry name" value="FATTY-ACID-BINDING PROTEIN 3, CHLOROPLASTIC"/>
    <property type="match status" value="1"/>
</dbReference>
<sequence>MNRSRLATAALVACLTFTANSALAVREVGAARFEDTHAVAGQNLVLNGAGMRVKMIIKVYAVALYLPRKEATTAGVLAQGGPKRIQIVMLRDVPADKLGESLVDGIKANTTESERGALQARIDELEKAMIALGEARKGAMIQLDYLPGTGTRITLSGRPVMRDVPGEDFYRALLKIWLGDKPADGDLRARMLGAD</sequence>
<dbReference type="EMBL" id="CP029210">
    <property type="protein sequence ID" value="AWI55213.1"/>
    <property type="molecule type" value="Genomic_DNA"/>
</dbReference>
<dbReference type="RefSeq" id="WP_109038328.1">
    <property type="nucleotide sequence ID" value="NZ_CP029210.1"/>
</dbReference>
<evidence type="ECO:0000259" key="2">
    <source>
        <dbReference type="Pfam" id="PF16036"/>
    </source>
</evidence>
<evidence type="ECO:0000313" key="3">
    <source>
        <dbReference type="EMBL" id="AWI55213.1"/>
    </source>
</evidence>
<dbReference type="OrthoDB" id="9795336at2"/>
<reference evidence="3 4" key="1">
    <citation type="submission" date="2018-05" db="EMBL/GenBank/DDBJ databases">
        <title>complete genome sequence of Aquabacterium olei NBRC 110486.</title>
        <authorList>
            <person name="Tang B."/>
            <person name="Chang J."/>
            <person name="Zhang L."/>
            <person name="Yang H."/>
        </authorList>
    </citation>
    <scope>NUCLEOTIDE SEQUENCE [LARGE SCALE GENOMIC DNA]</scope>
    <source>
        <strain evidence="3 4">NBRC 110486</strain>
    </source>
</reference>
<dbReference type="Gene3D" id="3.50.70.10">
    <property type="match status" value="1"/>
</dbReference>
<dbReference type="PANTHER" id="PTHR47698:SF2">
    <property type="entry name" value="FATTY-ACID-BINDING PROTEIN 3, CHLOROPLASTIC"/>
    <property type="match status" value="1"/>
</dbReference>
<keyword evidence="4" id="KW-1185">Reference proteome</keyword>
<dbReference type="Pfam" id="PF16036">
    <property type="entry name" value="Chalcone_3"/>
    <property type="match status" value="1"/>
</dbReference>
<feature type="chain" id="PRO_5016128067" description="Chalcone isomerase domain-containing protein" evidence="1">
    <location>
        <begin position="25"/>
        <end position="195"/>
    </location>
</feature>
<feature type="signal peptide" evidence="1">
    <location>
        <begin position="1"/>
        <end position="24"/>
    </location>
</feature>
<dbReference type="KEGG" id="aon:DEH84_10375"/>
<keyword evidence="1" id="KW-0732">Signal</keyword>
<accession>A0A2U8FW03</accession>
<dbReference type="InterPro" id="IPR016087">
    <property type="entry name" value="Chalcone_isomerase"/>
</dbReference>
<dbReference type="SUPFAM" id="SSF54626">
    <property type="entry name" value="Chalcone isomerase"/>
    <property type="match status" value="1"/>
</dbReference>
<dbReference type="Proteomes" id="UP000244892">
    <property type="component" value="Chromosome"/>
</dbReference>
<protein>
    <recommendedName>
        <fullName evidence="2">Chalcone isomerase domain-containing protein</fullName>
    </recommendedName>
</protein>
<dbReference type="InterPro" id="IPR036298">
    <property type="entry name" value="Chalcone_isomerase_sf"/>
</dbReference>
<name>A0A2U8FW03_9BURK</name>